<organism evidence="1 2">
    <name type="scientific">Protopolystoma xenopodis</name>
    <dbReference type="NCBI Taxonomy" id="117903"/>
    <lineage>
        <taxon>Eukaryota</taxon>
        <taxon>Metazoa</taxon>
        <taxon>Spiralia</taxon>
        <taxon>Lophotrochozoa</taxon>
        <taxon>Platyhelminthes</taxon>
        <taxon>Monogenea</taxon>
        <taxon>Polyopisthocotylea</taxon>
        <taxon>Polystomatidea</taxon>
        <taxon>Polystomatidae</taxon>
        <taxon>Protopolystoma</taxon>
    </lineage>
</organism>
<evidence type="ECO:0000313" key="1">
    <source>
        <dbReference type="EMBL" id="VEL29477.1"/>
    </source>
</evidence>
<gene>
    <name evidence="1" type="ORF">PXEA_LOCUS22917</name>
</gene>
<dbReference type="Proteomes" id="UP000784294">
    <property type="component" value="Unassembled WGS sequence"/>
</dbReference>
<evidence type="ECO:0000313" key="2">
    <source>
        <dbReference type="Proteomes" id="UP000784294"/>
    </source>
</evidence>
<keyword evidence="2" id="KW-1185">Reference proteome</keyword>
<dbReference type="AlphaFoldDB" id="A0A3S5C1L9"/>
<accession>A0A3S5C1L9</accession>
<dbReference type="EMBL" id="CAAALY010103498">
    <property type="protein sequence ID" value="VEL29477.1"/>
    <property type="molecule type" value="Genomic_DNA"/>
</dbReference>
<sequence length="184" mass="20932">MICKIRSVETLDTHISCSEDNCTDHSLHSIHISHDIGPLDAFTAQLSSCQTQTELFIPPVLNLWARCEAGIQTQPLLQRLDNDKGKCMDEPSCVDSCTQTEYVKKFGIAVAEACSSHDESCRDSSQWQEMERDMMKSYENKHSFAKKDSHIETPSYVIECKANQVGYKAKLKWFLTIFFEIVTI</sequence>
<name>A0A3S5C1L9_9PLAT</name>
<protein>
    <submittedName>
        <fullName evidence="1">Uncharacterized protein</fullName>
    </submittedName>
</protein>
<reference evidence="1" key="1">
    <citation type="submission" date="2018-11" db="EMBL/GenBank/DDBJ databases">
        <authorList>
            <consortium name="Pathogen Informatics"/>
        </authorList>
    </citation>
    <scope>NUCLEOTIDE SEQUENCE</scope>
</reference>
<comment type="caution">
    <text evidence="1">The sequence shown here is derived from an EMBL/GenBank/DDBJ whole genome shotgun (WGS) entry which is preliminary data.</text>
</comment>
<proteinExistence type="predicted"/>